<dbReference type="AlphaFoldDB" id="A0A261EQS6"/>
<feature type="region of interest" description="Disordered" evidence="1">
    <location>
        <begin position="27"/>
        <end position="81"/>
    </location>
</feature>
<dbReference type="RefSeq" id="WP_094723033.1">
    <property type="nucleotide sequence ID" value="NZ_MWWS01000005.1"/>
</dbReference>
<reference evidence="3 4" key="1">
    <citation type="journal article" date="2017" name="BMC Genomics">
        <title>Comparative genomic and phylogenomic analyses of the Bifidobacteriaceae family.</title>
        <authorList>
            <person name="Lugli G.A."/>
            <person name="Milani C."/>
            <person name="Turroni F."/>
            <person name="Duranti S."/>
            <person name="Mancabelli L."/>
            <person name="Mangifesta M."/>
            <person name="Ferrario C."/>
            <person name="Modesto M."/>
            <person name="Mattarelli P."/>
            <person name="Jiri K."/>
            <person name="van Sinderen D."/>
            <person name="Ventura M."/>
        </authorList>
    </citation>
    <scope>NUCLEOTIDE SEQUENCE [LARGE SCALE GENOMIC DNA]</scope>
    <source>
        <strain evidence="3 4">DSM 22924</strain>
    </source>
</reference>
<organism evidence="3 4">
    <name type="scientific">Bombiscardovia coagulans</name>
    <dbReference type="NCBI Taxonomy" id="686666"/>
    <lineage>
        <taxon>Bacteria</taxon>
        <taxon>Bacillati</taxon>
        <taxon>Actinomycetota</taxon>
        <taxon>Actinomycetes</taxon>
        <taxon>Bifidobacteriales</taxon>
        <taxon>Bifidobacteriaceae</taxon>
        <taxon>Bombiscardovia</taxon>
    </lineage>
</organism>
<keyword evidence="2" id="KW-1133">Transmembrane helix</keyword>
<evidence type="ECO:0000256" key="2">
    <source>
        <dbReference type="SAM" id="Phobius"/>
    </source>
</evidence>
<comment type="caution">
    <text evidence="3">The sequence shown here is derived from an EMBL/GenBank/DDBJ whole genome shotgun (WGS) entry which is preliminary data.</text>
</comment>
<evidence type="ECO:0000313" key="4">
    <source>
        <dbReference type="Proteomes" id="UP000216004"/>
    </source>
</evidence>
<protein>
    <submittedName>
        <fullName evidence="3">Uncharacterized protein</fullName>
    </submittedName>
</protein>
<evidence type="ECO:0000313" key="3">
    <source>
        <dbReference type="EMBL" id="OZG49208.1"/>
    </source>
</evidence>
<dbReference type="Proteomes" id="UP000216004">
    <property type="component" value="Unassembled WGS sequence"/>
</dbReference>
<dbReference type="EMBL" id="MWWS01000005">
    <property type="protein sequence ID" value="OZG49208.1"/>
    <property type="molecule type" value="Genomic_DNA"/>
</dbReference>
<evidence type="ECO:0000256" key="1">
    <source>
        <dbReference type="SAM" id="MobiDB-lite"/>
    </source>
</evidence>
<feature type="compositionally biased region" description="Basic and acidic residues" evidence="1">
    <location>
        <begin position="60"/>
        <end position="81"/>
    </location>
</feature>
<keyword evidence="2" id="KW-0812">Transmembrane</keyword>
<accession>A0A261EQS6</accession>
<keyword evidence="4" id="KW-1185">Reference proteome</keyword>
<gene>
    <name evidence="3" type="ORF">BOCO_1017</name>
</gene>
<feature type="transmembrane region" description="Helical" evidence="2">
    <location>
        <begin position="102"/>
        <end position="127"/>
    </location>
</feature>
<keyword evidence="2" id="KW-0472">Membrane</keyword>
<feature type="transmembrane region" description="Helical" evidence="2">
    <location>
        <begin position="139"/>
        <end position="161"/>
    </location>
</feature>
<name>A0A261EQS6_9BIFI</name>
<feature type="compositionally biased region" description="Polar residues" evidence="1">
    <location>
        <begin position="34"/>
        <end position="43"/>
    </location>
</feature>
<sequence>MDQDTVEMGKERVQEFLPIYKFAQERAERKHNQDGSLQPVQSEPESKETDTVTLDSSGDGQREQSERSNKERRTLQDRKDDEEITKLKLENDHLRQQNKLRFLLGGGLIVCVVLQLLISDCVVGAYVLHQSVASERIVLAWMSTSVIELLGIIMVVVRSLFPLNGDRHANSTKKH</sequence>
<proteinExistence type="predicted"/>